<keyword evidence="1" id="KW-0732">Signal</keyword>
<organism evidence="3 4">
    <name type="scientific">Ridgeia piscesae</name>
    <name type="common">Tubeworm</name>
    <dbReference type="NCBI Taxonomy" id="27915"/>
    <lineage>
        <taxon>Eukaryota</taxon>
        <taxon>Metazoa</taxon>
        <taxon>Spiralia</taxon>
        <taxon>Lophotrochozoa</taxon>
        <taxon>Annelida</taxon>
        <taxon>Polychaeta</taxon>
        <taxon>Sedentaria</taxon>
        <taxon>Canalipalpata</taxon>
        <taxon>Sabellida</taxon>
        <taxon>Siboglinidae</taxon>
        <taxon>Ridgeia</taxon>
    </lineage>
</organism>
<gene>
    <name evidence="3" type="ORF">NP493_600g04034</name>
</gene>
<dbReference type="PROSITE" id="PS50835">
    <property type="entry name" value="IG_LIKE"/>
    <property type="match status" value="1"/>
</dbReference>
<name>A0AAD9KV10_RIDPI</name>
<dbReference type="InterPro" id="IPR003599">
    <property type="entry name" value="Ig_sub"/>
</dbReference>
<sequence>MAYKLWNRKVRTTCLFICIVWTSVPPYTNAGGAVNNVKVDVPSETWEGDNVTLTCTVTTRESYWELLWYNGSQPNLIYYCDSDTDSQAYNDRCTGQLDGKVHRLSISPTTVADENTYICKVGTETGSADLTVNGEFSTKH</sequence>
<dbReference type="Proteomes" id="UP001209878">
    <property type="component" value="Unassembled WGS sequence"/>
</dbReference>
<comment type="caution">
    <text evidence="3">The sequence shown here is derived from an EMBL/GenBank/DDBJ whole genome shotgun (WGS) entry which is preliminary data.</text>
</comment>
<dbReference type="InterPro" id="IPR007110">
    <property type="entry name" value="Ig-like_dom"/>
</dbReference>
<evidence type="ECO:0000313" key="4">
    <source>
        <dbReference type="Proteomes" id="UP001209878"/>
    </source>
</evidence>
<dbReference type="SMART" id="SM00409">
    <property type="entry name" value="IG"/>
    <property type="match status" value="1"/>
</dbReference>
<keyword evidence="4" id="KW-1185">Reference proteome</keyword>
<feature type="domain" description="Ig-like" evidence="2">
    <location>
        <begin position="25"/>
        <end position="131"/>
    </location>
</feature>
<dbReference type="InterPro" id="IPR036179">
    <property type="entry name" value="Ig-like_dom_sf"/>
</dbReference>
<proteinExistence type="predicted"/>
<dbReference type="Gene3D" id="2.60.40.10">
    <property type="entry name" value="Immunoglobulins"/>
    <property type="match status" value="1"/>
</dbReference>
<feature type="chain" id="PRO_5041967227" description="Ig-like domain-containing protein" evidence="1">
    <location>
        <begin position="31"/>
        <end position="140"/>
    </location>
</feature>
<accession>A0AAD9KV10</accession>
<dbReference type="InterPro" id="IPR013783">
    <property type="entry name" value="Ig-like_fold"/>
</dbReference>
<dbReference type="EMBL" id="JAODUO010000599">
    <property type="protein sequence ID" value="KAK2177420.1"/>
    <property type="molecule type" value="Genomic_DNA"/>
</dbReference>
<protein>
    <recommendedName>
        <fullName evidence="2">Ig-like domain-containing protein</fullName>
    </recommendedName>
</protein>
<dbReference type="AlphaFoldDB" id="A0AAD9KV10"/>
<evidence type="ECO:0000256" key="1">
    <source>
        <dbReference type="SAM" id="SignalP"/>
    </source>
</evidence>
<evidence type="ECO:0000313" key="3">
    <source>
        <dbReference type="EMBL" id="KAK2177420.1"/>
    </source>
</evidence>
<feature type="signal peptide" evidence="1">
    <location>
        <begin position="1"/>
        <end position="30"/>
    </location>
</feature>
<reference evidence="3" key="1">
    <citation type="journal article" date="2023" name="Mol. Biol. Evol.">
        <title>Third-Generation Sequencing Reveals the Adaptive Role of the Epigenome in Three Deep-Sea Polychaetes.</title>
        <authorList>
            <person name="Perez M."/>
            <person name="Aroh O."/>
            <person name="Sun Y."/>
            <person name="Lan Y."/>
            <person name="Juniper S.K."/>
            <person name="Young C.R."/>
            <person name="Angers B."/>
            <person name="Qian P.Y."/>
        </authorList>
    </citation>
    <scope>NUCLEOTIDE SEQUENCE</scope>
    <source>
        <strain evidence="3">R07B-5</strain>
    </source>
</reference>
<dbReference type="Pfam" id="PF13927">
    <property type="entry name" value="Ig_3"/>
    <property type="match status" value="1"/>
</dbReference>
<dbReference type="SUPFAM" id="SSF48726">
    <property type="entry name" value="Immunoglobulin"/>
    <property type="match status" value="1"/>
</dbReference>
<evidence type="ECO:0000259" key="2">
    <source>
        <dbReference type="PROSITE" id="PS50835"/>
    </source>
</evidence>